<dbReference type="AlphaFoldDB" id="A0A7W9STQ1"/>
<feature type="transmembrane region" description="Helical" evidence="1">
    <location>
        <begin position="175"/>
        <end position="193"/>
    </location>
</feature>
<gene>
    <name evidence="3" type="ORF">HNQ39_004046</name>
</gene>
<evidence type="ECO:0000256" key="1">
    <source>
        <dbReference type="SAM" id="Phobius"/>
    </source>
</evidence>
<dbReference type="Pfam" id="PF01757">
    <property type="entry name" value="Acyl_transf_3"/>
    <property type="match status" value="1"/>
</dbReference>
<feature type="transmembrane region" description="Helical" evidence="1">
    <location>
        <begin position="51"/>
        <end position="72"/>
    </location>
</feature>
<accession>A0A7W9STQ1</accession>
<comment type="caution">
    <text evidence="3">The sequence shown here is derived from an EMBL/GenBank/DDBJ whole genome shotgun (WGS) entry which is preliminary data.</text>
</comment>
<feature type="transmembrane region" description="Helical" evidence="1">
    <location>
        <begin position="336"/>
        <end position="359"/>
    </location>
</feature>
<feature type="transmembrane region" description="Helical" evidence="1">
    <location>
        <begin position="199"/>
        <end position="215"/>
    </location>
</feature>
<feature type="transmembrane region" description="Helical" evidence="1">
    <location>
        <begin position="93"/>
        <end position="115"/>
    </location>
</feature>
<dbReference type="GO" id="GO:0016747">
    <property type="term" value="F:acyltransferase activity, transferring groups other than amino-acyl groups"/>
    <property type="evidence" value="ECO:0007669"/>
    <property type="project" value="InterPro"/>
</dbReference>
<evidence type="ECO:0000313" key="4">
    <source>
        <dbReference type="Proteomes" id="UP000520814"/>
    </source>
</evidence>
<feature type="transmembrane region" description="Helical" evidence="1">
    <location>
        <begin position="255"/>
        <end position="278"/>
    </location>
</feature>
<dbReference type="GO" id="GO:0009103">
    <property type="term" value="P:lipopolysaccharide biosynthetic process"/>
    <property type="evidence" value="ECO:0007669"/>
    <property type="project" value="TreeGrafter"/>
</dbReference>
<dbReference type="PANTHER" id="PTHR23028">
    <property type="entry name" value="ACETYLTRANSFERASE"/>
    <property type="match status" value="1"/>
</dbReference>
<organism evidence="3 4">
    <name type="scientific">Armatimonas rosea</name>
    <dbReference type="NCBI Taxonomy" id="685828"/>
    <lineage>
        <taxon>Bacteria</taxon>
        <taxon>Bacillati</taxon>
        <taxon>Armatimonadota</taxon>
        <taxon>Armatimonadia</taxon>
        <taxon>Armatimonadales</taxon>
        <taxon>Armatimonadaceae</taxon>
        <taxon>Armatimonas</taxon>
    </lineage>
</organism>
<proteinExistence type="predicted"/>
<feature type="transmembrane region" description="Helical" evidence="1">
    <location>
        <begin position="222"/>
        <end position="243"/>
    </location>
</feature>
<evidence type="ECO:0000313" key="3">
    <source>
        <dbReference type="EMBL" id="MBB6052225.1"/>
    </source>
</evidence>
<evidence type="ECO:0000259" key="2">
    <source>
        <dbReference type="Pfam" id="PF01757"/>
    </source>
</evidence>
<dbReference type="Proteomes" id="UP000520814">
    <property type="component" value="Unassembled WGS sequence"/>
</dbReference>
<dbReference type="InterPro" id="IPR002656">
    <property type="entry name" value="Acyl_transf_3_dom"/>
</dbReference>
<keyword evidence="1" id="KW-1133">Transmembrane helix</keyword>
<feature type="transmembrane region" description="Helical" evidence="1">
    <location>
        <begin position="148"/>
        <end position="168"/>
    </location>
</feature>
<dbReference type="PANTHER" id="PTHR23028:SF53">
    <property type="entry name" value="ACYL_TRANSF_3 DOMAIN-CONTAINING PROTEIN"/>
    <property type="match status" value="1"/>
</dbReference>
<dbReference type="GO" id="GO:0016020">
    <property type="term" value="C:membrane"/>
    <property type="evidence" value="ECO:0007669"/>
    <property type="project" value="TreeGrafter"/>
</dbReference>
<dbReference type="EMBL" id="JACHGW010000004">
    <property type="protein sequence ID" value="MBB6052225.1"/>
    <property type="molecule type" value="Genomic_DNA"/>
</dbReference>
<feature type="transmembrane region" description="Helical" evidence="1">
    <location>
        <begin position="299"/>
        <end position="330"/>
    </location>
</feature>
<sequence>MTTTEPQKHYPFVDGIRGLTAFYVVLNHIWTRFVATAEASSLPPWFHLLKFGHAAVAIFIVLSGFCLMLPIAQRDGLALVGGEGGFLLRRARRILPAYYAAMALSLLLGIVWPVILPPHSREWESLVGHVLLVQNWTPRWSIAINGPFWSIALEWQIYFVFALLLLPVRRSWGRLAVVAVAGLVVAVAMLLRLGGTSPWFLLLFVQGMLAAEWLARPPLLSTTALSVIASVLVLLSGGAEITIWRDSFPWPRLAWQGHVLLISLDLLLGSATVAVLLLGARRVQSVPFRGLFTLLGSRYLVLLGSFSYSIYLLHDPLLALGLTAAIPLIVAAPMQAFPFVLCTVLPVTLGLCWLFHLAFERPFLRRTPGVPKQVQ</sequence>
<feature type="domain" description="Acyltransferase 3" evidence="2">
    <location>
        <begin position="11"/>
        <end position="356"/>
    </location>
</feature>
<name>A0A7W9STQ1_ARMRO</name>
<keyword evidence="1" id="KW-0812">Transmembrane</keyword>
<keyword evidence="4" id="KW-1185">Reference proteome</keyword>
<keyword evidence="1" id="KW-0472">Membrane</keyword>
<dbReference type="InterPro" id="IPR050879">
    <property type="entry name" value="Acyltransferase_3"/>
</dbReference>
<dbReference type="RefSeq" id="WP_184200874.1">
    <property type="nucleotide sequence ID" value="NZ_JACHGW010000004.1"/>
</dbReference>
<reference evidence="3 4" key="1">
    <citation type="submission" date="2020-08" db="EMBL/GenBank/DDBJ databases">
        <title>Genomic Encyclopedia of Type Strains, Phase IV (KMG-IV): sequencing the most valuable type-strain genomes for metagenomic binning, comparative biology and taxonomic classification.</title>
        <authorList>
            <person name="Goeker M."/>
        </authorList>
    </citation>
    <scope>NUCLEOTIDE SEQUENCE [LARGE SCALE GENOMIC DNA]</scope>
    <source>
        <strain evidence="3 4">DSM 23562</strain>
    </source>
</reference>
<protein>
    <submittedName>
        <fullName evidence="3">Peptidoglycan/LPS O-acetylase OafA/YrhL</fullName>
    </submittedName>
</protein>